<proteinExistence type="predicted"/>
<accession>A0A2S7SSM1</accession>
<dbReference type="EMBL" id="PPSL01000005">
    <property type="protein sequence ID" value="PQJ09607.1"/>
    <property type="molecule type" value="Genomic_DNA"/>
</dbReference>
<sequence length="115" mass="13256">MFWLTSDNPGFSINLDGYDNRVEEVIPNPYCTDLGHDTILYFPLTKNYCLEIGPFLKEDDVNLNSFNIPVTFMSAPELEFRFINLWTYLAQQKFVVSCDAEGLKLFAKLMTNPSK</sequence>
<dbReference type="AlphaFoldDB" id="A0A2S7SSM1"/>
<reference evidence="1 2" key="1">
    <citation type="submission" date="2018-01" db="EMBL/GenBank/DDBJ databases">
        <title>A novel member of the phylum Bacteroidetes isolated from glacier ice.</title>
        <authorList>
            <person name="Liu Q."/>
            <person name="Xin Y.-H."/>
        </authorList>
    </citation>
    <scope>NUCLEOTIDE SEQUENCE [LARGE SCALE GENOMIC DNA]</scope>
    <source>
        <strain evidence="1 2">RB1R16</strain>
    </source>
</reference>
<dbReference type="Proteomes" id="UP000239872">
    <property type="component" value="Unassembled WGS sequence"/>
</dbReference>
<organism evidence="1 2">
    <name type="scientific">Flavipsychrobacter stenotrophus</name>
    <dbReference type="NCBI Taxonomy" id="2077091"/>
    <lineage>
        <taxon>Bacteria</taxon>
        <taxon>Pseudomonadati</taxon>
        <taxon>Bacteroidota</taxon>
        <taxon>Chitinophagia</taxon>
        <taxon>Chitinophagales</taxon>
        <taxon>Chitinophagaceae</taxon>
        <taxon>Flavipsychrobacter</taxon>
    </lineage>
</organism>
<evidence type="ECO:0000313" key="1">
    <source>
        <dbReference type="EMBL" id="PQJ09607.1"/>
    </source>
</evidence>
<name>A0A2S7SSM1_9BACT</name>
<protein>
    <submittedName>
        <fullName evidence="1">Uncharacterized protein</fullName>
    </submittedName>
</protein>
<keyword evidence="2" id="KW-1185">Reference proteome</keyword>
<evidence type="ECO:0000313" key="2">
    <source>
        <dbReference type="Proteomes" id="UP000239872"/>
    </source>
</evidence>
<gene>
    <name evidence="1" type="ORF">CJD36_016845</name>
</gene>
<comment type="caution">
    <text evidence="1">The sequence shown here is derived from an EMBL/GenBank/DDBJ whole genome shotgun (WGS) entry which is preliminary data.</text>
</comment>